<accession>R7QIR7</accession>
<dbReference type="Gramene" id="CDF37643">
    <property type="protein sequence ID" value="CDF37643"/>
    <property type="gene ID" value="CHC_T00005838001"/>
</dbReference>
<dbReference type="AlphaFoldDB" id="R7QIR7"/>
<evidence type="ECO:0000256" key="1">
    <source>
        <dbReference type="SAM" id="SignalP"/>
    </source>
</evidence>
<keyword evidence="1" id="KW-0732">Signal</keyword>
<keyword evidence="3" id="KW-1185">Reference proteome</keyword>
<dbReference type="RefSeq" id="XP_005717514.1">
    <property type="nucleotide sequence ID" value="XM_005717457.1"/>
</dbReference>
<feature type="chain" id="PRO_5004442779" description="Secreted protein" evidence="1">
    <location>
        <begin position="24"/>
        <end position="106"/>
    </location>
</feature>
<protein>
    <recommendedName>
        <fullName evidence="4">Secreted protein</fullName>
    </recommendedName>
</protein>
<proteinExistence type="predicted"/>
<dbReference type="GeneID" id="17325230"/>
<feature type="signal peptide" evidence="1">
    <location>
        <begin position="1"/>
        <end position="23"/>
    </location>
</feature>
<evidence type="ECO:0008006" key="4">
    <source>
        <dbReference type="Google" id="ProtNLM"/>
    </source>
</evidence>
<evidence type="ECO:0000313" key="2">
    <source>
        <dbReference type="EMBL" id="CDF37643.1"/>
    </source>
</evidence>
<organism evidence="2 3">
    <name type="scientific">Chondrus crispus</name>
    <name type="common">Carrageen Irish moss</name>
    <name type="synonym">Polymorpha crispa</name>
    <dbReference type="NCBI Taxonomy" id="2769"/>
    <lineage>
        <taxon>Eukaryota</taxon>
        <taxon>Rhodophyta</taxon>
        <taxon>Florideophyceae</taxon>
        <taxon>Rhodymeniophycidae</taxon>
        <taxon>Gigartinales</taxon>
        <taxon>Gigartinaceae</taxon>
        <taxon>Chondrus</taxon>
    </lineage>
</organism>
<reference evidence="3" key="1">
    <citation type="journal article" date="2013" name="Proc. Natl. Acad. Sci. U.S.A.">
        <title>Genome structure and metabolic features in the red seaweed Chondrus crispus shed light on evolution of the Archaeplastida.</title>
        <authorList>
            <person name="Collen J."/>
            <person name="Porcel B."/>
            <person name="Carre W."/>
            <person name="Ball S.G."/>
            <person name="Chaparro C."/>
            <person name="Tonon T."/>
            <person name="Barbeyron T."/>
            <person name="Michel G."/>
            <person name="Noel B."/>
            <person name="Valentin K."/>
            <person name="Elias M."/>
            <person name="Artiguenave F."/>
            <person name="Arun A."/>
            <person name="Aury J.M."/>
            <person name="Barbosa-Neto J.F."/>
            <person name="Bothwell J.H."/>
            <person name="Bouget F.Y."/>
            <person name="Brillet L."/>
            <person name="Cabello-Hurtado F."/>
            <person name="Capella-Gutierrez S."/>
            <person name="Charrier B."/>
            <person name="Cladiere L."/>
            <person name="Cock J.M."/>
            <person name="Coelho S.M."/>
            <person name="Colleoni C."/>
            <person name="Czjzek M."/>
            <person name="Da Silva C."/>
            <person name="Delage L."/>
            <person name="Denoeud F."/>
            <person name="Deschamps P."/>
            <person name="Dittami S.M."/>
            <person name="Gabaldon T."/>
            <person name="Gachon C.M."/>
            <person name="Groisillier A."/>
            <person name="Herve C."/>
            <person name="Jabbari K."/>
            <person name="Katinka M."/>
            <person name="Kloareg B."/>
            <person name="Kowalczyk N."/>
            <person name="Labadie K."/>
            <person name="Leblanc C."/>
            <person name="Lopez P.J."/>
            <person name="McLachlan D.H."/>
            <person name="Meslet-Cladiere L."/>
            <person name="Moustafa A."/>
            <person name="Nehr Z."/>
            <person name="Nyvall Collen P."/>
            <person name="Panaud O."/>
            <person name="Partensky F."/>
            <person name="Poulain J."/>
            <person name="Rensing S.A."/>
            <person name="Rousvoal S."/>
            <person name="Samson G."/>
            <person name="Symeonidi A."/>
            <person name="Weissenbach J."/>
            <person name="Zambounis A."/>
            <person name="Wincker P."/>
            <person name="Boyen C."/>
        </authorList>
    </citation>
    <scope>NUCLEOTIDE SEQUENCE [LARGE SCALE GENOMIC DNA]</scope>
    <source>
        <strain evidence="3">cv. Stackhouse</strain>
    </source>
</reference>
<gene>
    <name evidence="2" type="ORF">CHC_T00005838001</name>
</gene>
<name>R7QIR7_CHOCR</name>
<evidence type="ECO:0000313" key="3">
    <source>
        <dbReference type="Proteomes" id="UP000012073"/>
    </source>
</evidence>
<dbReference type="KEGG" id="ccp:CHC_T00005838001"/>
<dbReference type="Proteomes" id="UP000012073">
    <property type="component" value="Unassembled WGS sequence"/>
</dbReference>
<dbReference type="EMBL" id="HG001857">
    <property type="protein sequence ID" value="CDF37643.1"/>
    <property type="molecule type" value="Genomic_DNA"/>
</dbReference>
<sequence length="106" mass="11686">MTTAWVWCCVASWRFPLPLSLTAAPCQVDAAMTHPTRGEIFLVWSKVDCASGRRGVAKGKCTGFGGDAGHRRRLRHSFFILFASYAEKDNLGDMAPSSVNQAFKFD</sequence>